<dbReference type="PANTHER" id="PTHR11986:SF79">
    <property type="entry name" value="ACETYLORNITHINE AMINOTRANSFERASE, MITOCHONDRIAL"/>
    <property type="match status" value="1"/>
</dbReference>
<dbReference type="Proteomes" id="UP001172737">
    <property type="component" value="Unassembled WGS sequence"/>
</dbReference>
<keyword evidence="4 5" id="KW-0663">Pyridoxal phosphate</keyword>
<evidence type="ECO:0000256" key="2">
    <source>
        <dbReference type="ARBA" id="ARBA00022605"/>
    </source>
</evidence>
<dbReference type="PROSITE" id="PS00600">
    <property type="entry name" value="AA_TRANSFER_CLASS_3"/>
    <property type="match status" value="1"/>
</dbReference>
<dbReference type="AlphaFoldDB" id="A0AAW7M2K2"/>
<keyword evidence="5" id="KW-0055">Arginine biosynthesis</keyword>
<feature type="binding site" evidence="5">
    <location>
        <position position="148"/>
    </location>
    <ligand>
        <name>pyridoxal 5'-phosphate</name>
        <dbReference type="ChEBI" id="CHEBI:597326"/>
    </ligand>
</feature>
<protein>
    <recommendedName>
        <fullName evidence="5">Acetylornithine aminotransferase</fullName>
        <shortName evidence="5">ACOAT</shortName>
        <ecNumber evidence="5">2.6.1.11</ecNumber>
    </recommendedName>
</protein>
<dbReference type="GO" id="GO:0042802">
    <property type="term" value="F:identical protein binding"/>
    <property type="evidence" value="ECO:0007669"/>
    <property type="project" value="TreeGrafter"/>
</dbReference>
<dbReference type="Gene3D" id="3.90.1150.10">
    <property type="entry name" value="Aspartate Aminotransferase, domain 1"/>
    <property type="match status" value="1"/>
</dbReference>
<keyword evidence="7" id="KW-1185">Reference proteome</keyword>
<comment type="pathway">
    <text evidence="5">Amino-acid biosynthesis; L-arginine biosynthesis; N(2)-acetyl-L-ornithine from L-glutamate: step 4/4.</text>
</comment>
<dbReference type="FunFam" id="3.40.640.10:FF:000004">
    <property type="entry name" value="Acetylornithine aminotransferase"/>
    <property type="match status" value="1"/>
</dbReference>
<dbReference type="GO" id="GO:0030170">
    <property type="term" value="F:pyridoxal phosphate binding"/>
    <property type="evidence" value="ECO:0007669"/>
    <property type="project" value="InterPro"/>
</dbReference>
<keyword evidence="2 5" id="KW-0028">Amino-acid biosynthesis</keyword>
<name>A0AAW7M2K2_9MICO</name>
<keyword evidence="1 5" id="KW-0032">Aminotransferase</keyword>
<dbReference type="InterPro" id="IPR005814">
    <property type="entry name" value="Aminotrans_3"/>
</dbReference>
<dbReference type="GO" id="GO:0003992">
    <property type="term" value="F:N2-acetyl-L-ornithine:2-oxoglutarate 5-aminotransferase activity"/>
    <property type="evidence" value="ECO:0007669"/>
    <property type="project" value="UniProtKB-UniRule"/>
</dbReference>
<gene>
    <name evidence="5" type="primary">argD</name>
    <name evidence="6" type="ORF">QQX10_03340</name>
</gene>
<dbReference type="NCBIfam" id="TIGR00707">
    <property type="entry name" value="argD"/>
    <property type="match status" value="1"/>
</dbReference>
<dbReference type="GO" id="GO:0005737">
    <property type="term" value="C:cytoplasm"/>
    <property type="evidence" value="ECO:0007669"/>
    <property type="project" value="UniProtKB-SubCell"/>
</dbReference>
<feature type="binding site" evidence="5">
    <location>
        <begin position="236"/>
        <end position="239"/>
    </location>
    <ligand>
        <name>pyridoxal 5'-phosphate</name>
        <dbReference type="ChEBI" id="CHEBI:597326"/>
    </ligand>
</feature>
<dbReference type="CDD" id="cd00610">
    <property type="entry name" value="OAT_like"/>
    <property type="match status" value="1"/>
</dbReference>
<dbReference type="RefSeq" id="WP_301118267.1">
    <property type="nucleotide sequence ID" value="NZ_JAUHPX010000002.1"/>
</dbReference>
<comment type="subcellular location">
    <subcellularLocation>
        <location evidence="5">Cytoplasm</location>
    </subcellularLocation>
</comment>
<dbReference type="InterPro" id="IPR050103">
    <property type="entry name" value="Class-III_PLP-dep_AT"/>
</dbReference>
<dbReference type="InterPro" id="IPR049704">
    <property type="entry name" value="Aminotrans_3_PPA_site"/>
</dbReference>
<evidence type="ECO:0000256" key="4">
    <source>
        <dbReference type="ARBA" id="ARBA00022898"/>
    </source>
</evidence>
<comment type="subunit">
    <text evidence="5">Homodimer.</text>
</comment>
<dbReference type="SUPFAM" id="SSF53383">
    <property type="entry name" value="PLP-dependent transferases"/>
    <property type="match status" value="1"/>
</dbReference>
<dbReference type="EC" id="2.6.1.11" evidence="5"/>
<comment type="caution">
    <text evidence="6">The sequence shown here is derived from an EMBL/GenBank/DDBJ whole genome shotgun (WGS) entry which is preliminary data.</text>
</comment>
<dbReference type="InterPro" id="IPR015424">
    <property type="entry name" value="PyrdxlP-dep_Trfase"/>
</dbReference>
<evidence type="ECO:0000256" key="5">
    <source>
        <dbReference type="HAMAP-Rule" id="MF_01107"/>
    </source>
</evidence>
<feature type="binding site" evidence="5">
    <location>
        <position position="295"/>
    </location>
    <ligand>
        <name>pyridoxal 5'-phosphate</name>
        <dbReference type="ChEBI" id="CHEBI:597326"/>
    </ligand>
</feature>
<dbReference type="HAMAP" id="MF_01107">
    <property type="entry name" value="ArgD_aminotrans_3"/>
    <property type="match status" value="1"/>
</dbReference>
<feature type="binding site" evidence="5">
    <location>
        <position position="151"/>
    </location>
    <ligand>
        <name>N(2)-acetyl-L-ornithine</name>
        <dbReference type="ChEBI" id="CHEBI:57805"/>
    </ligand>
</feature>
<keyword evidence="3 5" id="KW-0808">Transferase</keyword>
<dbReference type="InterPro" id="IPR004636">
    <property type="entry name" value="AcOrn/SuccOrn_fam"/>
</dbReference>
<dbReference type="InterPro" id="IPR015422">
    <property type="entry name" value="PyrdxlP-dep_Trfase_small"/>
</dbReference>
<dbReference type="Pfam" id="PF00202">
    <property type="entry name" value="Aminotran_3"/>
    <property type="match status" value="1"/>
</dbReference>
<keyword evidence="5" id="KW-0963">Cytoplasm</keyword>
<dbReference type="InterPro" id="IPR015421">
    <property type="entry name" value="PyrdxlP-dep_Trfase_major"/>
</dbReference>
<feature type="modified residue" description="N6-(pyridoxal phosphate)lysine" evidence="5">
    <location>
        <position position="265"/>
    </location>
</feature>
<sequence>MSDLQPGAHGEAGLTRGAVDLQRYTHSLMGTYGVPMRVLARGEGSWVWDADGNRYLDLLGGIAVNALGHAHPAWVAAIAHQAATLAQASNFFATEPQIRLAERLLDLAQAPPGSRVFFANSGTEANEAAFKMARRTGKGTIIALEHGFHGRSMGALSMTAKEAIRAPFAPLLERVIFVEPTDEAALRAAVAEAADDLAAIILEPIQGEAGVRPVPHAFIAAARELTLRHHALLIMDEIQTGVARTGAWFAHQLGGIRPDVMTLAKGLGGGFPIGAVVAFGETAGALLTKGDHGTTFGGNALAAAAALATLDVIESEDLLANAKAVGEHLRTSLEAIDGVVEVRGEGLMLGIGLAHPAAATIAAAAVEAGFIVNPPSPDTIRLVPALTLTRPEADLFIAWMAEHGARLITEGSA</sequence>
<dbReference type="PANTHER" id="PTHR11986">
    <property type="entry name" value="AMINOTRANSFERASE CLASS III"/>
    <property type="match status" value="1"/>
</dbReference>
<comment type="cofactor">
    <cofactor evidence="5">
        <name>pyridoxal 5'-phosphate</name>
        <dbReference type="ChEBI" id="CHEBI:597326"/>
    </cofactor>
    <text evidence="5">Binds 1 pyridoxal phosphate per subunit.</text>
</comment>
<comment type="similarity">
    <text evidence="5">Belongs to the class-III pyridoxal-phosphate-dependent aminotransferase family. ArgD subfamily.</text>
</comment>
<dbReference type="EMBL" id="JAUHPX010000002">
    <property type="protein sequence ID" value="MDN4487195.1"/>
    <property type="molecule type" value="Genomic_DNA"/>
</dbReference>
<feature type="binding site" evidence="5">
    <location>
        <position position="294"/>
    </location>
    <ligand>
        <name>N(2)-acetyl-L-ornithine</name>
        <dbReference type="ChEBI" id="CHEBI:57805"/>
    </ligand>
</feature>
<dbReference type="NCBIfam" id="NF002874">
    <property type="entry name" value="PRK03244.1"/>
    <property type="match status" value="1"/>
</dbReference>
<proteinExistence type="inferred from homology"/>
<evidence type="ECO:0000256" key="1">
    <source>
        <dbReference type="ARBA" id="ARBA00022576"/>
    </source>
</evidence>
<organism evidence="6 7">
    <name type="scientific">Demequina lignilytica</name>
    <dbReference type="NCBI Taxonomy" id="3051663"/>
    <lineage>
        <taxon>Bacteria</taxon>
        <taxon>Bacillati</taxon>
        <taxon>Actinomycetota</taxon>
        <taxon>Actinomycetes</taxon>
        <taxon>Micrococcales</taxon>
        <taxon>Demequinaceae</taxon>
        <taxon>Demequina</taxon>
    </lineage>
</organism>
<evidence type="ECO:0000256" key="3">
    <source>
        <dbReference type="ARBA" id="ARBA00022679"/>
    </source>
</evidence>
<dbReference type="PIRSF" id="PIRSF000521">
    <property type="entry name" value="Transaminase_4ab_Lys_Orn"/>
    <property type="match status" value="1"/>
</dbReference>
<accession>A0AAW7M2K2</accession>
<reference evidence="6" key="1">
    <citation type="submission" date="2023-06" db="EMBL/GenBank/DDBJ databases">
        <title>Sysu t00039.</title>
        <authorList>
            <person name="Gao L."/>
            <person name="Fang B.-Z."/>
            <person name="Li W.-J."/>
        </authorList>
    </citation>
    <scope>NUCLEOTIDE SEQUENCE</scope>
    <source>
        <strain evidence="6">SYSU T00039</strain>
    </source>
</reference>
<comment type="miscellaneous">
    <text evidence="5">May also have succinyldiaminopimelate aminotransferase activity, thus carrying out the corresponding step in lysine biosynthesis.</text>
</comment>
<dbReference type="Gene3D" id="3.40.640.10">
    <property type="entry name" value="Type I PLP-dependent aspartate aminotransferase-like (Major domain)"/>
    <property type="match status" value="1"/>
</dbReference>
<feature type="binding site" evidence="5">
    <location>
        <begin position="122"/>
        <end position="123"/>
    </location>
    <ligand>
        <name>pyridoxal 5'-phosphate</name>
        <dbReference type="ChEBI" id="CHEBI:597326"/>
    </ligand>
</feature>
<evidence type="ECO:0000313" key="7">
    <source>
        <dbReference type="Proteomes" id="UP001172737"/>
    </source>
</evidence>
<comment type="catalytic activity">
    <reaction evidence="5">
        <text>N(2)-acetyl-L-ornithine + 2-oxoglutarate = N-acetyl-L-glutamate 5-semialdehyde + L-glutamate</text>
        <dbReference type="Rhea" id="RHEA:18049"/>
        <dbReference type="ChEBI" id="CHEBI:16810"/>
        <dbReference type="ChEBI" id="CHEBI:29123"/>
        <dbReference type="ChEBI" id="CHEBI:29985"/>
        <dbReference type="ChEBI" id="CHEBI:57805"/>
        <dbReference type="EC" id="2.6.1.11"/>
    </reaction>
</comment>
<dbReference type="GO" id="GO:0006526">
    <property type="term" value="P:L-arginine biosynthetic process"/>
    <property type="evidence" value="ECO:0007669"/>
    <property type="project" value="UniProtKB-UniRule"/>
</dbReference>
<evidence type="ECO:0000313" key="6">
    <source>
        <dbReference type="EMBL" id="MDN4487195.1"/>
    </source>
</evidence>